<feature type="repeat" description="ANK" evidence="1">
    <location>
        <begin position="72"/>
        <end position="104"/>
    </location>
</feature>
<organism evidence="2 3">
    <name type="scientific">Effrenium voratum</name>
    <dbReference type="NCBI Taxonomy" id="2562239"/>
    <lineage>
        <taxon>Eukaryota</taxon>
        <taxon>Sar</taxon>
        <taxon>Alveolata</taxon>
        <taxon>Dinophyceae</taxon>
        <taxon>Suessiales</taxon>
        <taxon>Symbiodiniaceae</taxon>
        <taxon>Effrenium</taxon>
    </lineage>
</organism>
<dbReference type="Proteomes" id="UP001178507">
    <property type="component" value="Unassembled WGS sequence"/>
</dbReference>
<dbReference type="GO" id="GO:0005634">
    <property type="term" value="C:nucleus"/>
    <property type="evidence" value="ECO:0007669"/>
    <property type="project" value="TreeGrafter"/>
</dbReference>
<feature type="repeat" description="ANK" evidence="1">
    <location>
        <begin position="39"/>
        <end position="71"/>
    </location>
</feature>
<keyword evidence="3" id="KW-1185">Reference proteome</keyword>
<dbReference type="PANTHER" id="PTHR24183">
    <property type="entry name" value="FIBRONECTIN TYPE 3 AND ANKYRIN REPEAT DOMAINS PROTEIN 1"/>
    <property type="match status" value="1"/>
</dbReference>
<comment type="caution">
    <text evidence="2">The sequence shown here is derived from an EMBL/GenBank/DDBJ whole genome shotgun (WGS) entry which is preliminary data.</text>
</comment>
<accession>A0AA36ICI0</accession>
<dbReference type="InterPro" id="IPR002110">
    <property type="entry name" value="Ankyrin_rpt"/>
</dbReference>
<dbReference type="EMBL" id="CAUJNA010001105">
    <property type="protein sequence ID" value="CAJ1384263.1"/>
    <property type="molecule type" value="Genomic_DNA"/>
</dbReference>
<dbReference type="PROSITE" id="PS50297">
    <property type="entry name" value="ANK_REP_REGION"/>
    <property type="match status" value="3"/>
</dbReference>
<name>A0AA36ICI0_9DINO</name>
<gene>
    <name evidence="2" type="ORF">EVOR1521_LOCUS11167</name>
</gene>
<evidence type="ECO:0000256" key="1">
    <source>
        <dbReference type="PROSITE-ProRule" id="PRU00023"/>
    </source>
</evidence>
<dbReference type="SMART" id="SM00248">
    <property type="entry name" value="ANK"/>
    <property type="match status" value="6"/>
</dbReference>
<feature type="repeat" description="ANK" evidence="1">
    <location>
        <begin position="137"/>
        <end position="169"/>
    </location>
</feature>
<dbReference type="SUPFAM" id="SSF48403">
    <property type="entry name" value="Ankyrin repeat"/>
    <property type="match status" value="1"/>
</dbReference>
<dbReference type="InterPro" id="IPR036770">
    <property type="entry name" value="Ankyrin_rpt-contain_sf"/>
</dbReference>
<dbReference type="PROSITE" id="PS50088">
    <property type="entry name" value="ANK_REPEAT"/>
    <property type="match status" value="4"/>
</dbReference>
<keyword evidence="1" id="KW-0040">ANK repeat</keyword>
<dbReference type="Pfam" id="PF12796">
    <property type="entry name" value="Ank_2"/>
    <property type="match status" value="2"/>
</dbReference>
<feature type="repeat" description="ANK" evidence="1">
    <location>
        <begin position="203"/>
        <end position="235"/>
    </location>
</feature>
<dbReference type="AlphaFoldDB" id="A0AA36ICI0"/>
<proteinExistence type="predicted"/>
<dbReference type="Pfam" id="PF00023">
    <property type="entry name" value="Ank"/>
    <property type="match status" value="1"/>
</dbReference>
<reference evidence="2" key="1">
    <citation type="submission" date="2023-08" db="EMBL/GenBank/DDBJ databases">
        <authorList>
            <person name="Chen Y."/>
            <person name="Shah S."/>
            <person name="Dougan E. K."/>
            <person name="Thang M."/>
            <person name="Chan C."/>
        </authorList>
    </citation>
    <scope>NUCLEOTIDE SEQUENCE</scope>
</reference>
<sequence length="319" mass="34725">MNGQPGFTVELLKALERGDLSLVQTELAKGADVPGGNQDGCSPLMRAARHGHLPIVEALVSASADIHAEDVDGETALTWAAWGCHLDVVRFFEEHGADMDHARRSGCTALMHVAHCGDLRLAKLLLPKARVNRQNKLGLTPLMWASRGGHLPMVELLHSARADLDAADGESRTALAWAAMRGHGQVVSFLTDQQALLNHQDQKGETALVKAAKHHQSSVVRLLLDKRADPSIQRSDGKTASSVARLPDVKQQLQAAERRLAQVAPVAVPQGLRKVPSSVLWSRGKMEIEILETLRKEEPPDVLLPEKFRGEEEYLLVAS</sequence>
<evidence type="ECO:0000313" key="2">
    <source>
        <dbReference type="EMBL" id="CAJ1384263.1"/>
    </source>
</evidence>
<protein>
    <submittedName>
        <fullName evidence="2">Uncharacterized protein</fullName>
    </submittedName>
</protein>
<dbReference type="PANTHER" id="PTHR24183:SF1">
    <property type="entry name" value="FIBRONECTIN TYPE 3 AND ANKYRIN REPEAT DOMAINS PROTEIN 1"/>
    <property type="match status" value="1"/>
</dbReference>
<dbReference type="Gene3D" id="1.25.40.20">
    <property type="entry name" value="Ankyrin repeat-containing domain"/>
    <property type="match status" value="2"/>
</dbReference>
<evidence type="ECO:0000313" key="3">
    <source>
        <dbReference type="Proteomes" id="UP001178507"/>
    </source>
</evidence>